<gene>
    <name evidence="2" type="ORF">C1752_04407</name>
</gene>
<name>A0A2W1JM71_9CYAN</name>
<comment type="caution">
    <text evidence="2">The sequence shown here is derived from an EMBL/GenBank/DDBJ whole genome shotgun (WGS) entry which is preliminary data.</text>
</comment>
<keyword evidence="1" id="KW-1133">Transmembrane helix</keyword>
<evidence type="ECO:0000256" key="1">
    <source>
        <dbReference type="SAM" id="Phobius"/>
    </source>
</evidence>
<sequence>MFKELRKQQMFKFWELNLVSAGSRIIIAVIALVCAAGFFLTALEPNGLADSYTFYGFAVFCLVIAISSLSPKSHPITLRMIGTIIFCGYLTHAGGSLTHGHLGRALVGLLVCGLPAGYLAIQGKYLRWGVLKR</sequence>
<keyword evidence="1" id="KW-0472">Membrane</keyword>
<keyword evidence="3" id="KW-1185">Reference proteome</keyword>
<dbReference type="Proteomes" id="UP000248857">
    <property type="component" value="Unassembled WGS sequence"/>
</dbReference>
<dbReference type="AlphaFoldDB" id="A0A2W1JM71"/>
<feature type="transmembrane region" description="Helical" evidence="1">
    <location>
        <begin position="101"/>
        <end position="121"/>
    </location>
</feature>
<proteinExistence type="predicted"/>
<feature type="transmembrane region" description="Helical" evidence="1">
    <location>
        <begin position="21"/>
        <end position="40"/>
    </location>
</feature>
<accession>A0A2W1JM71</accession>
<reference evidence="2 3" key="1">
    <citation type="journal article" date="2018" name="Sci. Rep.">
        <title>A novel species of the marine cyanobacterium Acaryochloris with a unique pigment content and lifestyle.</title>
        <authorList>
            <person name="Partensky F."/>
            <person name="Six C."/>
            <person name="Ratin M."/>
            <person name="Garczarek L."/>
            <person name="Vaulot D."/>
            <person name="Probert I."/>
            <person name="Calteau A."/>
            <person name="Gourvil P."/>
            <person name="Marie D."/>
            <person name="Grebert T."/>
            <person name="Bouchier C."/>
            <person name="Le Panse S."/>
            <person name="Gachenot M."/>
            <person name="Rodriguez F."/>
            <person name="Garrido J.L."/>
        </authorList>
    </citation>
    <scope>NUCLEOTIDE SEQUENCE [LARGE SCALE GENOMIC DNA]</scope>
    <source>
        <strain evidence="2 3">RCC1774</strain>
    </source>
</reference>
<evidence type="ECO:0000313" key="3">
    <source>
        <dbReference type="Proteomes" id="UP000248857"/>
    </source>
</evidence>
<keyword evidence="1" id="KW-0812">Transmembrane</keyword>
<feature type="transmembrane region" description="Helical" evidence="1">
    <location>
        <begin position="52"/>
        <end position="69"/>
    </location>
</feature>
<dbReference type="EMBL" id="PQWO01000013">
    <property type="protein sequence ID" value="PZD71982.1"/>
    <property type="molecule type" value="Genomic_DNA"/>
</dbReference>
<protein>
    <submittedName>
        <fullName evidence="2">Uncharacterized protein</fullName>
    </submittedName>
</protein>
<feature type="transmembrane region" description="Helical" evidence="1">
    <location>
        <begin position="76"/>
        <end position="95"/>
    </location>
</feature>
<evidence type="ECO:0000313" key="2">
    <source>
        <dbReference type="EMBL" id="PZD71982.1"/>
    </source>
</evidence>
<organism evidence="2 3">
    <name type="scientific">Acaryochloris thomasi RCC1774</name>
    <dbReference type="NCBI Taxonomy" id="1764569"/>
    <lineage>
        <taxon>Bacteria</taxon>
        <taxon>Bacillati</taxon>
        <taxon>Cyanobacteriota</taxon>
        <taxon>Cyanophyceae</taxon>
        <taxon>Acaryochloridales</taxon>
        <taxon>Acaryochloridaceae</taxon>
        <taxon>Acaryochloris</taxon>
        <taxon>Acaryochloris thomasi</taxon>
    </lineage>
</organism>